<dbReference type="PROSITE" id="PS50053">
    <property type="entry name" value="UBIQUITIN_2"/>
    <property type="match status" value="1"/>
</dbReference>
<dbReference type="Proteomes" id="UP000093514">
    <property type="component" value="Unassembled WGS sequence"/>
</dbReference>
<feature type="transmembrane region" description="Helical" evidence="2">
    <location>
        <begin position="42"/>
        <end position="63"/>
    </location>
</feature>
<dbReference type="InterPro" id="IPR000626">
    <property type="entry name" value="Ubiquitin-like_dom"/>
</dbReference>
<keyword evidence="5" id="KW-1185">Reference proteome</keyword>
<dbReference type="AlphaFoldDB" id="A0A1C0A661"/>
<dbReference type="EMBL" id="LWDV01000010">
    <property type="protein sequence ID" value="OCL25599.1"/>
    <property type="molecule type" value="Genomic_DNA"/>
</dbReference>
<keyword evidence="1" id="KW-0175">Coiled coil</keyword>
<evidence type="ECO:0000313" key="5">
    <source>
        <dbReference type="Proteomes" id="UP000093514"/>
    </source>
</evidence>
<gene>
    <name evidence="4" type="ORF">U472_14815</name>
</gene>
<reference evidence="4 5" key="2">
    <citation type="submission" date="2016-08" db="EMBL/GenBank/DDBJ databases">
        <title>Orenia metallireducens sp. nov. strain Z6, a Novel Metal-reducing Firmicute from the Deep Subsurface.</title>
        <authorList>
            <person name="Maxim B.I."/>
            <person name="Kenneth K."/>
            <person name="Flynn T.M."/>
            <person name="Oloughlin E.J."/>
            <person name="Locke R.A."/>
            <person name="Weber J.R."/>
            <person name="Egan S.M."/>
            <person name="Mackie R.I."/>
            <person name="Cann I.K."/>
        </authorList>
    </citation>
    <scope>NUCLEOTIDE SEQUENCE [LARGE SCALE GENOMIC DNA]</scope>
    <source>
        <strain evidence="4 5">Z6</strain>
    </source>
</reference>
<comment type="caution">
    <text evidence="4">The sequence shown here is derived from an EMBL/GenBank/DDBJ whole genome shotgun (WGS) entry which is preliminary data.</text>
</comment>
<feature type="coiled-coil region" evidence="1">
    <location>
        <begin position="77"/>
        <end position="167"/>
    </location>
</feature>
<dbReference type="InterPro" id="IPR021435">
    <property type="entry name" value="DUF3084"/>
</dbReference>
<feature type="coiled-coil region" evidence="1">
    <location>
        <begin position="195"/>
        <end position="251"/>
    </location>
</feature>
<dbReference type="Pfam" id="PF11283">
    <property type="entry name" value="DUF3084"/>
    <property type="match status" value="1"/>
</dbReference>
<evidence type="ECO:0000313" key="4">
    <source>
        <dbReference type="EMBL" id="OCL25599.1"/>
    </source>
</evidence>
<protein>
    <recommendedName>
        <fullName evidence="3">Ubiquitin-like domain-containing protein</fullName>
    </recommendedName>
</protein>
<dbReference type="OrthoDB" id="9812848at2"/>
<evidence type="ECO:0000259" key="3">
    <source>
        <dbReference type="PROSITE" id="PS50053"/>
    </source>
</evidence>
<name>A0A1C0A661_9FIRM</name>
<reference evidence="5" key="1">
    <citation type="submission" date="2016-07" db="EMBL/GenBank/DDBJ databases">
        <authorList>
            <person name="Florea S."/>
            <person name="Webb J.S."/>
            <person name="Jaromczyk J."/>
            <person name="Schardl C.L."/>
        </authorList>
    </citation>
    <scope>NUCLEOTIDE SEQUENCE [LARGE SCALE GENOMIC DNA]</scope>
    <source>
        <strain evidence="5">Z6</strain>
    </source>
</reference>
<accession>A0A1C0A661</accession>
<organism evidence="4 5">
    <name type="scientific">Orenia metallireducens</name>
    <dbReference type="NCBI Taxonomy" id="1413210"/>
    <lineage>
        <taxon>Bacteria</taxon>
        <taxon>Bacillati</taxon>
        <taxon>Bacillota</taxon>
        <taxon>Clostridia</taxon>
        <taxon>Halanaerobiales</taxon>
        <taxon>Halobacteroidaceae</taxon>
        <taxon>Orenia</taxon>
    </lineage>
</organism>
<keyword evidence="2" id="KW-0812">Transmembrane</keyword>
<dbReference type="RefSeq" id="WP_068719511.1">
    <property type="nucleotide sequence ID" value="NZ_LWDV01000010.1"/>
</dbReference>
<evidence type="ECO:0000256" key="1">
    <source>
        <dbReference type="SAM" id="Coils"/>
    </source>
</evidence>
<feature type="domain" description="Ubiquitin-like" evidence="3">
    <location>
        <begin position="176"/>
        <end position="253"/>
    </location>
</feature>
<sequence>MYGIKLLLALVIVAGTIAYVGDKIGMKIGKKRLSLFGLRPKHTSIVITVGTGILIALASLLLLMGASKDVRMALFDMEAMLERLSALNQSLVSKNNELLGLRSDIEKKVSDLLILQEDKDVLESNLTKLKKEYQVVQESKLELEDKVEKLTLQKSSLTEQVDNLAYNISLFGRRYLSSLTGDIVYQKGEIIIEESIDLEESSDKIENKVDNLLEEADRLARQAGIEIKDNKEILEYNIQELNRLHDILKEKKGRVILRLLSAKNTFKDEVLSINFDLYEDYKVYHQGDTILMANIQPSDDLSSIERELYLLLDSLNKKVISDGLLVDSEVEEGEISLISLYPIIDKLLLEKKSIKIEIVAIDDIWRSDNLRDNIEFKISGDDNDNRN</sequence>
<keyword evidence="2" id="KW-0472">Membrane</keyword>
<proteinExistence type="predicted"/>
<keyword evidence="2" id="KW-1133">Transmembrane helix</keyword>
<evidence type="ECO:0000256" key="2">
    <source>
        <dbReference type="SAM" id="Phobius"/>
    </source>
</evidence>